<protein>
    <submittedName>
        <fullName evidence="3">Putative tricarboxylic transport membrane protein</fullName>
    </submittedName>
</protein>
<feature type="transmembrane region" description="Helical" evidence="1">
    <location>
        <begin position="118"/>
        <end position="140"/>
    </location>
</feature>
<feature type="transmembrane region" description="Helical" evidence="1">
    <location>
        <begin position="76"/>
        <end position="106"/>
    </location>
</feature>
<keyword evidence="1" id="KW-1133">Transmembrane helix</keyword>
<dbReference type="OrthoDB" id="7948803at2"/>
<reference evidence="3 4" key="1">
    <citation type="submission" date="2016-10" db="EMBL/GenBank/DDBJ databases">
        <authorList>
            <person name="de Groot N.N."/>
        </authorList>
    </citation>
    <scope>NUCLEOTIDE SEQUENCE [LARGE SCALE GENOMIC DNA]</scope>
    <source>
        <strain evidence="3 4">IPL20</strain>
    </source>
</reference>
<name>A0A1I7NVM1_9HYPH</name>
<feature type="transmembrane region" description="Helical" evidence="1">
    <location>
        <begin position="44"/>
        <end position="64"/>
    </location>
</feature>
<dbReference type="InterPro" id="IPR009936">
    <property type="entry name" value="DUF1468"/>
</dbReference>
<proteinExistence type="predicted"/>
<evidence type="ECO:0000313" key="3">
    <source>
        <dbReference type="EMBL" id="SFV38700.1"/>
    </source>
</evidence>
<dbReference type="Proteomes" id="UP000199074">
    <property type="component" value="Unassembled WGS sequence"/>
</dbReference>
<keyword evidence="1" id="KW-0812">Transmembrane</keyword>
<evidence type="ECO:0000259" key="2">
    <source>
        <dbReference type="Pfam" id="PF07331"/>
    </source>
</evidence>
<dbReference type="EMBL" id="FPCK01000004">
    <property type="protein sequence ID" value="SFV38700.1"/>
    <property type="molecule type" value="Genomic_DNA"/>
</dbReference>
<feature type="domain" description="DUF1468" evidence="2">
    <location>
        <begin position="13"/>
        <end position="145"/>
    </location>
</feature>
<accession>A0A1I7NVM1</accession>
<dbReference type="AlphaFoldDB" id="A0A1I7NVM1"/>
<gene>
    <name evidence="3" type="ORF">SAMN05216456_3569</name>
</gene>
<evidence type="ECO:0000313" key="4">
    <source>
        <dbReference type="Proteomes" id="UP000199074"/>
    </source>
</evidence>
<keyword evidence="1" id="KW-0472">Membrane</keyword>
<organism evidence="3 4">
    <name type="scientific">Devosia crocina</name>
    <dbReference type="NCBI Taxonomy" id="429728"/>
    <lineage>
        <taxon>Bacteria</taxon>
        <taxon>Pseudomonadati</taxon>
        <taxon>Pseudomonadota</taxon>
        <taxon>Alphaproteobacteria</taxon>
        <taxon>Hyphomicrobiales</taxon>
        <taxon>Devosiaceae</taxon>
        <taxon>Devosia</taxon>
    </lineage>
</organism>
<dbReference type="RefSeq" id="WP_092426973.1">
    <property type="nucleotide sequence ID" value="NZ_FPCK01000004.1"/>
</dbReference>
<sequence>MRRSIPIDSVLGVLFALGGAAILQQALTMQSLPGMNVGPGFFPSIVGGGMALLGIALAVQGWLVPDDPEEEAPPLATWFAVWIVMAIAAAIFAMPMLGFLIAGTIFSFAIVMLSRGGLVPALIFSPIATASVYFLFTLVLRVPLPRGLLG</sequence>
<evidence type="ECO:0000256" key="1">
    <source>
        <dbReference type="SAM" id="Phobius"/>
    </source>
</evidence>
<dbReference type="STRING" id="429728.SAMN05216456_3569"/>
<keyword evidence="4" id="KW-1185">Reference proteome</keyword>
<dbReference type="Pfam" id="PF07331">
    <property type="entry name" value="TctB"/>
    <property type="match status" value="1"/>
</dbReference>